<dbReference type="PANTHER" id="PTHR23135">
    <property type="entry name" value="MUR LIGASE FAMILY MEMBER"/>
    <property type="match status" value="1"/>
</dbReference>
<comment type="pathway">
    <text evidence="2">Cell wall biogenesis; peptidoglycan biosynthesis.</text>
</comment>
<dbReference type="SUPFAM" id="SSF53244">
    <property type="entry name" value="MurD-like peptide ligases, peptide-binding domain"/>
    <property type="match status" value="1"/>
</dbReference>
<evidence type="ECO:0000256" key="1">
    <source>
        <dbReference type="ARBA" id="ARBA00005898"/>
    </source>
</evidence>
<keyword evidence="6" id="KW-1185">Reference proteome</keyword>
<dbReference type="EC" id="6.3.2.37" evidence="5"/>
<dbReference type="OrthoDB" id="9800958at2"/>
<dbReference type="Proteomes" id="UP000237968">
    <property type="component" value="Unassembled WGS sequence"/>
</dbReference>
<reference evidence="5 6" key="1">
    <citation type="submission" date="2018-03" db="EMBL/GenBank/DDBJ databases">
        <title>Draft Genome Sequences of the Obligatory Marine Myxobacteria Enhygromyxa salina SWB005.</title>
        <authorList>
            <person name="Poehlein A."/>
            <person name="Moghaddam J.A."/>
            <person name="Harms H."/>
            <person name="Alanjari M."/>
            <person name="Koenig G.M."/>
            <person name="Daniel R."/>
            <person name="Schaeberle T.F."/>
        </authorList>
    </citation>
    <scope>NUCLEOTIDE SEQUENCE [LARGE SCALE GENOMIC DNA]</scope>
    <source>
        <strain evidence="5 6">SWB005</strain>
    </source>
</reference>
<comment type="subcellular location">
    <subcellularLocation>
        <location evidence="2">Cytoplasm</location>
    </subcellularLocation>
</comment>
<keyword evidence="2" id="KW-0131">Cell cycle</keyword>
<dbReference type="SUPFAM" id="SSF53623">
    <property type="entry name" value="MurD-like peptide ligases, catalytic domain"/>
    <property type="match status" value="1"/>
</dbReference>
<keyword evidence="2" id="KW-0133">Cell shape</keyword>
<evidence type="ECO:0000259" key="4">
    <source>
        <dbReference type="Pfam" id="PF08245"/>
    </source>
</evidence>
<dbReference type="EMBL" id="PVNK01000005">
    <property type="protein sequence ID" value="PRQ05863.1"/>
    <property type="molecule type" value="Genomic_DNA"/>
</dbReference>
<dbReference type="Pfam" id="PF08245">
    <property type="entry name" value="Mur_ligase_M"/>
    <property type="match status" value="1"/>
</dbReference>
<comment type="caution">
    <text evidence="5">The sequence shown here is derived from an EMBL/GenBank/DDBJ whole genome shotgun (WGS) entry which is preliminary data.</text>
</comment>
<sequence length="408" mass="42161">MNPYPPPPSWAAEIASVGVTGTNGKSSTTRFVAAGLGVGTPGPVGRVTTVAAAIGDQAGPPPADHQGFLALMQRLRERGGRRAAIEATSAALGLGFSRAWPFHVGVFTNLGHDHQRTHGSFEHYLASKAQLFVALADGGAAVLNAQDPASSLIAEVLPASVRALWFAGPSEARDRAVDLRVLRATPSWAGLELELEASASLGPIPAALCLRALPAFQAPNAAAALLACVALGIPGPDAANAIAECEPPRGRFEALNPNDDARPRVVVDYAHTPEALTAALASARRLCRGRVVLVVGAGGDTDASKRRPLGAAASAADLVWLTNDNPRHEDPRAIVDELRLGLGEVEDRVELDRGAAVARAIAAAVPGDLVLIAGKGHEEVQEIGPARLPSSDHALALAALENWAKARP</sequence>
<keyword evidence="5" id="KW-0436">Ligase</keyword>
<keyword evidence="2" id="KW-0961">Cell wall biogenesis/degradation</keyword>
<dbReference type="GO" id="GO:0009252">
    <property type="term" value="P:peptidoglycan biosynthetic process"/>
    <property type="evidence" value="ECO:0007669"/>
    <property type="project" value="UniProtKB-UniPathway"/>
</dbReference>
<dbReference type="Gene3D" id="3.40.1190.10">
    <property type="entry name" value="Mur-like, catalytic domain"/>
    <property type="match status" value="1"/>
</dbReference>
<dbReference type="GO" id="GO:0102195">
    <property type="term" value="F:UDP-N-acetylmuramoyl-L-alanyl-D-glutamate--D-lysine ligase activity"/>
    <property type="evidence" value="ECO:0007669"/>
    <property type="project" value="UniProtKB-EC"/>
</dbReference>
<dbReference type="InterPro" id="IPR036565">
    <property type="entry name" value="Mur-like_cat_sf"/>
</dbReference>
<dbReference type="PANTHER" id="PTHR23135:SF4">
    <property type="entry name" value="UDP-N-ACETYLMURAMOYL-L-ALANYL-D-GLUTAMATE--2,6-DIAMINOPIMELATE LIGASE MURE HOMOLOG, CHLOROPLASTIC"/>
    <property type="match status" value="1"/>
</dbReference>
<dbReference type="InterPro" id="IPR013221">
    <property type="entry name" value="Mur_ligase_cen"/>
</dbReference>
<dbReference type="RefSeq" id="WP_106389663.1">
    <property type="nucleotide sequence ID" value="NZ_PVNK01000005.1"/>
</dbReference>
<dbReference type="GO" id="GO:0005524">
    <property type="term" value="F:ATP binding"/>
    <property type="evidence" value="ECO:0007669"/>
    <property type="project" value="InterPro"/>
</dbReference>
<dbReference type="GO" id="GO:0051301">
    <property type="term" value="P:cell division"/>
    <property type="evidence" value="ECO:0007669"/>
    <property type="project" value="UniProtKB-KW"/>
</dbReference>
<feature type="domain" description="Mur ligase central" evidence="4">
    <location>
        <begin position="19"/>
        <end position="227"/>
    </location>
</feature>
<dbReference type="AlphaFoldDB" id="A0A2S9YL87"/>
<protein>
    <submittedName>
        <fullName evidence="5">UDP-N-acetylmuramoyl-L-alanyl-D-glutamate--LD-lysine ligase</fullName>
        <ecNumber evidence="5">6.3.2.37</ecNumber>
    </submittedName>
</protein>
<keyword evidence="2" id="KW-0573">Peptidoglycan synthesis</keyword>
<dbReference type="Gene3D" id="3.90.190.20">
    <property type="entry name" value="Mur ligase, C-terminal domain"/>
    <property type="match status" value="1"/>
</dbReference>
<dbReference type="Pfam" id="PF02875">
    <property type="entry name" value="Mur_ligase_C"/>
    <property type="match status" value="1"/>
</dbReference>
<comment type="similarity">
    <text evidence="1">Belongs to the MurCDEF family. MurE subfamily.</text>
</comment>
<evidence type="ECO:0000313" key="6">
    <source>
        <dbReference type="Proteomes" id="UP000237968"/>
    </source>
</evidence>
<dbReference type="GO" id="GO:0008360">
    <property type="term" value="P:regulation of cell shape"/>
    <property type="evidence" value="ECO:0007669"/>
    <property type="project" value="UniProtKB-KW"/>
</dbReference>
<evidence type="ECO:0000259" key="3">
    <source>
        <dbReference type="Pfam" id="PF02875"/>
    </source>
</evidence>
<gene>
    <name evidence="5" type="primary">murE_1</name>
    <name evidence="5" type="ORF">ENSA5_01830</name>
</gene>
<evidence type="ECO:0000256" key="2">
    <source>
        <dbReference type="RuleBase" id="RU004135"/>
    </source>
</evidence>
<name>A0A2S9YL87_9BACT</name>
<dbReference type="InterPro" id="IPR005761">
    <property type="entry name" value="UDP-N-AcMur-Glu-dNH2Pim_ligase"/>
</dbReference>
<dbReference type="InterPro" id="IPR004101">
    <property type="entry name" value="Mur_ligase_C"/>
</dbReference>
<dbReference type="NCBIfam" id="TIGR01085">
    <property type="entry name" value="murE"/>
    <property type="match status" value="1"/>
</dbReference>
<dbReference type="GO" id="GO:0005737">
    <property type="term" value="C:cytoplasm"/>
    <property type="evidence" value="ECO:0007669"/>
    <property type="project" value="UniProtKB-SubCell"/>
</dbReference>
<evidence type="ECO:0000313" key="5">
    <source>
        <dbReference type="EMBL" id="PRQ05863.1"/>
    </source>
</evidence>
<keyword evidence="2" id="KW-0132">Cell division</keyword>
<feature type="domain" description="Mur ligase C-terminal" evidence="3">
    <location>
        <begin position="250"/>
        <end position="376"/>
    </location>
</feature>
<organism evidence="5 6">
    <name type="scientific">Enhygromyxa salina</name>
    <dbReference type="NCBI Taxonomy" id="215803"/>
    <lineage>
        <taxon>Bacteria</taxon>
        <taxon>Pseudomonadati</taxon>
        <taxon>Myxococcota</taxon>
        <taxon>Polyangia</taxon>
        <taxon>Nannocystales</taxon>
        <taxon>Nannocystaceae</taxon>
        <taxon>Enhygromyxa</taxon>
    </lineage>
</organism>
<dbReference type="UniPathway" id="UPA00219"/>
<proteinExistence type="inferred from homology"/>
<accession>A0A2S9YL87</accession>
<dbReference type="GO" id="GO:0071555">
    <property type="term" value="P:cell wall organization"/>
    <property type="evidence" value="ECO:0007669"/>
    <property type="project" value="UniProtKB-KW"/>
</dbReference>
<dbReference type="InterPro" id="IPR036615">
    <property type="entry name" value="Mur_ligase_C_dom_sf"/>
</dbReference>